<protein>
    <recommendedName>
        <fullName evidence="3">C2H2-type domain-containing protein</fullName>
    </recommendedName>
</protein>
<dbReference type="InterPro" id="IPR013087">
    <property type="entry name" value="Znf_C2H2_type"/>
</dbReference>
<keyword evidence="5" id="KW-1185">Reference proteome</keyword>
<dbReference type="GO" id="GO:0008270">
    <property type="term" value="F:zinc ion binding"/>
    <property type="evidence" value="ECO:0007669"/>
    <property type="project" value="UniProtKB-KW"/>
</dbReference>
<feature type="region of interest" description="Disordered" evidence="2">
    <location>
        <begin position="271"/>
        <end position="303"/>
    </location>
</feature>
<feature type="region of interest" description="Disordered" evidence="2">
    <location>
        <begin position="22"/>
        <end position="64"/>
    </location>
</feature>
<organism evidence="4 5">
    <name type="scientific">Hyphopichia burtonii NRRL Y-1933</name>
    <dbReference type="NCBI Taxonomy" id="984485"/>
    <lineage>
        <taxon>Eukaryota</taxon>
        <taxon>Fungi</taxon>
        <taxon>Dikarya</taxon>
        <taxon>Ascomycota</taxon>
        <taxon>Saccharomycotina</taxon>
        <taxon>Pichiomycetes</taxon>
        <taxon>Debaryomycetaceae</taxon>
        <taxon>Hyphopichia</taxon>
    </lineage>
</organism>
<dbReference type="GeneID" id="30998049"/>
<feature type="compositionally biased region" description="Low complexity" evidence="2">
    <location>
        <begin position="155"/>
        <end position="164"/>
    </location>
</feature>
<dbReference type="OrthoDB" id="2152896at2759"/>
<dbReference type="EMBL" id="KV454540">
    <property type="protein sequence ID" value="ODV67534.1"/>
    <property type="molecule type" value="Genomic_DNA"/>
</dbReference>
<accession>A0A1E4RJT1</accession>
<feature type="region of interest" description="Disordered" evidence="2">
    <location>
        <begin position="311"/>
        <end position="330"/>
    </location>
</feature>
<dbReference type="Proteomes" id="UP000095085">
    <property type="component" value="Unassembled WGS sequence"/>
</dbReference>
<name>A0A1E4RJT1_9ASCO</name>
<feature type="compositionally biased region" description="Acidic residues" evidence="2">
    <location>
        <begin position="275"/>
        <end position="290"/>
    </location>
</feature>
<keyword evidence="1" id="KW-0479">Metal-binding</keyword>
<keyword evidence="1" id="KW-0862">Zinc</keyword>
<dbReference type="PROSITE" id="PS00028">
    <property type="entry name" value="ZINC_FINGER_C2H2_1"/>
    <property type="match status" value="1"/>
</dbReference>
<dbReference type="PROSITE" id="PS50157">
    <property type="entry name" value="ZINC_FINGER_C2H2_2"/>
    <property type="match status" value="1"/>
</dbReference>
<gene>
    <name evidence="4" type="ORF">HYPBUDRAFT_5401</name>
</gene>
<proteinExistence type="predicted"/>
<evidence type="ECO:0000313" key="5">
    <source>
        <dbReference type="Proteomes" id="UP000095085"/>
    </source>
</evidence>
<feature type="compositionally biased region" description="Low complexity" evidence="2">
    <location>
        <begin position="47"/>
        <end position="64"/>
    </location>
</feature>
<feature type="region of interest" description="Disordered" evidence="2">
    <location>
        <begin position="140"/>
        <end position="183"/>
    </location>
</feature>
<evidence type="ECO:0000256" key="2">
    <source>
        <dbReference type="SAM" id="MobiDB-lite"/>
    </source>
</evidence>
<evidence type="ECO:0000256" key="1">
    <source>
        <dbReference type="PROSITE-ProRule" id="PRU00042"/>
    </source>
</evidence>
<evidence type="ECO:0000259" key="3">
    <source>
        <dbReference type="PROSITE" id="PS50157"/>
    </source>
</evidence>
<dbReference type="AlphaFoldDB" id="A0A1E4RJT1"/>
<reference evidence="5" key="1">
    <citation type="submission" date="2016-05" db="EMBL/GenBank/DDBJ databases">
        <title>Comparative genomics of biotechnologically important yeasts.</title>
        <authorList>
            <consortium name="DOE Joint Genome Institute"/>
            <person name="Riley R."/>
            <person name="Haridas S."/>
            <person name="Wolfe K.H."/>
            <person name="Lopes M.R."/>
            <person name="Hittinger C.T."/>
            <person name="Goker M."/>
            <person name="Salamov A."/>
            <person name="Wisecaver J."/>
            <person name="Long T.M."/>
            <person name="Aerts A.L."/>
            <person name="Barry K."/>
            <person name="Choi C."/>
            <person name="Clum A."/>
            <person name="Coughlan A.Y."/>
            <person name="Deshpande S."/>
            <person name="Douglass A.P."/>
            <person name="Hanson S.J."/>
            <person name="Klenk H.-P."/>
            <person name="Labutti K."/>
            <person name="Lapidus A."/>
            <person name="Lindquist E."/>
            <person name="Lipzen A."/>
            <person name="Meier-Kolthoff J.P."/>
            <person name="Ohm R.A."/>
            <person name="Otillar R.P."/>
            <person name="Pangilinan J."/>
            <person name="Peng Y."/>
            <person name="Rokas A."/>
            <person name="Rosa C.A."/>
            <person name="Scheuner C."/>
            <person name="Sibirny A.A."/>
            <person name="Slot J.C."/>
            <person name="Stielow J.B."/>
            <person name="Sun H."/>
            <person name="Kurtzman C.P."/>
            <person name="Blackwell M."/>
            <person name="Grigoriev I.V."/>
            <person name="Jeffries T.W."/>
        </authorList>
    </citation>
    <scope>NUCLEOTIDE SEQUENCE [LARGE SCALE GENOMIC DNA]</scope>
    <source>
        <strain evidence="5">NRRL Y-1933</strain>
    </source>
</reference>
<keyword evidence="1" id="KW-0863">Zinc-finger</keyword>
<sequence>MTTSTHNHYNKRLAHSPYTIPAKHQQHQHHQQQHNQQHQPQHHHPHNYPQSPPSVQSPDQQQQPYLSREFVVRRISEGETGRLKEGLRCEACGKGYKHISSLAKHLWEHTPEWNVTKKLLISKHQQVQLLEAASILVGMNENPSNSSVKDEDSRYSSPFSPSNSAETNVTSTTPTPPMNPIDSNGNFISYNDIKDVANATAINMNCNQNQDFHHRFRSNSISQYPPTTEKSINHTNSSINGGYLDSPVIINNLSNDKSTNLEIKNEKFRANSISQDDDDDNSVDNSADGDELLKSPPTHSIPVNKVLPVSSIITSPPSINNENAIDSIED</sequence>
<feature type="domain" description="C2H2-type" evidence="3">
    <location>
        <begin position="87"/>
        <end position="114"/>
    </location>
</feature>
<dbReference type="STRING" id="984485.A0A1E4RJT1"/>
<dbReference type="RefSeq" id="XP_020076601.1">
    <property type="nucleotide sequence ID" value="XM_020223500.1"/>
</dbReference>
<evidence type="ECO:0000313" key="4">
    <source>
        <dbReference type="EMBL" id="ODV67534.1"/>
    </source>
</evidence>